<dbReference type="EMBL" id="CP058530">
    <property type="protein sequence ID" value="QLG29752.1"/>
    <property type="molecule type" value="Genomic_DNA"/>
</dbReference>
<keyword evidence="5" id="KW-0614">Plasmid</keyword>
<keyword evidence="6" id="KW-1185">Reference proteome</keyword>
<keyword evidence="2" id="KW-0813">Transport</keyword>
<dbReference type="SUPFAM" id="SSF52833">
    <property type="entry name" value="Thioredoxin-like"/>
    <property type="match status" value="1"/>
</dbReference>
<accession>A0A7D5GEE8</accession>
<feature type="domain" description="Thioredoxin-like fold" evidence="4">
    <location>
        <begin position="92"/>
        <end position="262"/>
    </location>
</feature>
<keyword evidence="2" id="KW-0249">Electron transport</keyword>
<dbReference type="Proteomes" id="UP000509750">
    <property type="component" value="Plasmid unnamed1"/>
</dbReference>
<reference evidence="5 6" key="1">
    <citation type="submission" date="2020-07" db="EMBL/GenBank/DDBJ databases">
        <title>Gai3-2, isolated from salt lake.</title>
        <authorList>
            <person name="Cui H."/>
            <person name="Shi X."/>
        </authorList>
    </citation>
    <scope>NUCLEOTIDE SEQUENCE [LARGE SCALE GENOMIC DNA]</scope>
    <source>
        <strain evidence="5 6">Gai3-2</strain>
        <plasmid evidence="5 6">unnamed1</plasmid>
    </source>
</reference>
<dbReference type="Gene3D" id="3.40.30.10">
    <property type="entry name" value="Glutaredoxin"/>
    <property type="match status" value="1"/>
</dbReference>
<dbReference type="KEGG" id="halg:HUG10_19295"/>
<evidence type="ECO:0000313" key="5">
    <source>
        <dbReference type="EMBL" id="QLG29752.1"/>
    </source>
</evidence>
<dbReference type="Pfam" id="PF13462">
    <property type="entry name" value="Thioredoxin_4"/>
    <property type="match status" value="1"/>
</dbReference>
<protein>
    <submittedName>
        <fullName evidence="5">Thioredoxin domain-containing protein</fullName>
    </submittedName>
</protein>
<dbReference type="InterPro" id="IPR036249">
    <property type="entry name" value="Thioredoxin-like_sf"/>
</dbReference>
<feature type="compositionally biased region" description="Polar residues" evidence="3">
    <location>
        <begin position="46"/>
        <end position="56"/>
    </location>
</feature>
<dbReference type="OrthoDB" id="15256at2157"/>
<name>A0A7D5GEE8_9EURY</name>
<evidence type="ECO:0000259" key="4">
    <source>
        <dbReference type="Pfam" id="PF13462"/>
    </source>
</evidence>
<organism evidence="5 6">
    <name type="scientific">Halorarum halophilum</name>
    <dbReference type="NCBI Taxonomy" id="2743090"/>
    <lineage>
        <taxon>Archaea</taxon>
        <taxon>Methanobacteriati</taxon>
        <taxon>Methanobacteriota</taxon>
        <taxon>Stenosarchaea group</taxon>
        <taxon>Halobacteria</taxon>
        <taxon>Halobacteriales</taxon>
        <taxon>Haloferacaceae</taxon>
        <taxon>Halorarum</taxon>
    </lineage>
</organism>
<sequence length="268" mass="28224">MQVAGTAATLSLAGCATVAEQFSSGEGTPGAGGGTGTPVPETDTGSTPGSESTDASGTPDDDSWSTESVTIESPDISLADVPLPEERTQYARMGASDASATATVYGNWKCPYTQDFVLNQLPEVVDRFVRPGDLALEFRALSYQSGEPFLGPDAPRAARAGLSVWDVDPESYWSYFAHVFANQPQERREWAQPSLLVRFAEKSGVNGTQQVQQSIRSNAYAGPVQSTTGAASDLGIATVPRVFANEEITAPTVDFESTLSQLESAVGN</sequence>
<evidence type="ECO:0000313" key="6">
    <source>
        <dbReference type="Proteomes" id="UP000509750"/>
    </source>
</evidence>
<dbReference type="InterPro" id="IPR012336">
    <property type="entry name" value="Thioredoxin-like_fold"/>
</dbReference>
<dbReference type="RefSeq" id="WP_179171326.1">
    <property type="nucleotide sequence ID" value="NZ_CP058530.1"/>
</dbReference>
<feature type="region of interest" description="Disordered" evidence="3">
    <location>
        <begin position="22"/>
        <end position="82"/>
    </location>
</feature>
<evidence type="ECO:0000256" key="1">
    <source>
        <dbReference type="ARBA" id="ARBA00007787"/>
    </source>
</evidence>
<geneLocation type="plasmid" evidence="5 6">
    <name>unnamed1</name>
</geneLocation>
<proteinExistence type="inferred from homology"/>
<dbReference type="GeneID" id="56031026"/>
<comment type="similarity">
    <text evidence="1">Belongs to the glutaredoxin family.</text>
</comment>
<feature type="compositionally biased region" description="Gly residues" evidence="3">
    <location>
        <begin position="27"/>
        <end position="36"/>
    </location>
</feature>
<evidence type="ECO:0000256" key="2">
    <source>
        <dbReference type="ARBA" id="ARBA00022982"/>
    </source>
</evidence>
<dbReference type="AlphaFoldDB" id="A0A7D5GEE8"/>
<gene>
    <name evidence="5" type="ORF">HUG10_19295</name>
</gene>
<evidence type="ECO:0000256" key="3">
    <source>
        <dbReference type="SAM" id="MobiDB-lite"/>
    </source>
</evidence>